<evidence type="ECO:0000313" key="3">
    <source>
        <dbReference type="Proteomes" id="UP000199206"/>
    </source>
</evidence>
<proteinExistence type="predicted"/>
<dbReference type="EMBL" id="FOCF01000006">
    <property type="protein sequence ID" value="SEN38435.1"/>
    <property type="molecule type" value="Genomic_DNA"/>
</dbReference>
<keyword evidence="1" id="KW-0732">Signal</keyword>
<evidence type="ECO:0008006" key="4">
    <source>
        <dbReference type="Google" id="ProtNLM"/>
    </source>
</evidence>
<feature type="chain" id="PRO_5011497367" description="Beta-barrel assembly machine subunit BamE" evidence="1">
    <location>
        <begin position="38"/>
        <end position="133"/>
    </location>
</feature>
<accession>A0A1H8G3V5</accession>
<reference evidence="3" key="1">
    <citation type="submission" date="2016-10" db="EMBL/GenBank/DDBJ databases">
        <authorList>
            <person name="Varghese N."/>
            <person name="Submissions S."/>
        </authorList>
    </citation>
    <scope>NUCLEOTIDE SEQUENCE [LARGE SCALE GENOMIC DNA]</scope>
    <source>
        <strain evidence="3">S6-262</strain>
    </source>
</reference>
<evidence type="ECO:0000256" key="1">
    <source>
        <dbReference type="SAM" id="SignalP"/>
    </source>
</evidence>
<sequence>MTVAMTFAHARRMAARPAVLCSALTLAGCAVAPTPSAAPVPAAPSFSTVGLERVMGQPASTLIQLFGQPDADLREGSARKLQFAGRFCVLDAYLYPKEREEPRVTYIDAREPDGSAIDRASCVAALTRREGGR</sequence>
<feature type="signal peptide" evidence="1">
    <location>
        <begin position="1"/>
        <end position="37"/>
    </location>
</feature>
<keyword evidence="3" id="KW-1185">Reference proteome</keyword>
<name>A0A1H8G3V5_9SPHN</name>
<organism evidence="2 3">
    <name type="scientific">Sphingomonas gellani</name>
    <dbReference type="NCBI Taxonomy" id="1166340"/>
    <lineage>
        <taxon>Bacteria</taxon>
        <taxon>Pseudomonadati</taxon>
        <taxon>Pseudomonadota</taxon>
        <taxon>Alphaproteobacteria</taxon>
        <taxon>Sphingomonadales</taxon>
        <taxon>Sphingomonadaceae</taxon>
        <taxon>Sphingomonas</taxon>
    </lineage>
</organism>
<dbReference type="AlphaFoldDB" id="A0A1H8G3V5"/>
<evidence type="ECO:0000313" key="2">
    <source>
        <dbReference type="EMBL" id="SEN38435.1"/>
    </source>
</evidence>
<gene>
    <name evidence="2" type="ORF">SAMN05192583_2681</name>
</gene>
<dbReference type="Proteomes" id="UP000199206">
    <property type="component" value="Unassembled WGS sequence"/>
</dbReference>
<protein>
    <recommendedName>
        <fullName evidence="4">Beta-barrel assembly machine subunit BamE</fullName>
    </recommendedName>
</protein>